<name>A0ACB8X6Z6_9TELE</name>
<organism evidence="1 2">
    <name type="scientific">Scortum barcoo</name>
    <name type="common">barcoo grunter</name>
    <dbReference type="NCBI Taxonomy" id="214431"/>
    <lineage>
        <taxon>Eukaryota</taxon>
        <taxon>Metazoa</taxon>
        <taxon>Chordata</taxon>
        <taxon>Craniata</taxon>
        <taxon>Vertebrata</taxon>
        <taxon>Euteleostomi</taxon>
        <taxon>Actinopterygii</taxon>
        <taxon>Neopterygii</taxon>
        <taxon>Teleostei</taxon>
        <taxon>Neoteleostei</taxon>
        <taxon>Acanthomorphata</taxon>
        <taxon>Eupercaria</taxon>
        <taxon>Centrarchiformes</taxon>
        <taxon>Terapontoidei</taxon>
        <taxon>Terapontidae</taxon>
        <taxon>Scortum</taxon>
    </lineage>
</organism>
<sequence>MNTAHLLPHTSKEVLPLRPGPAPNGTQPVNIVRPLRPAPSPHTGTRDLKVVRPPLPVGKPPAAPPKSPPTPQRLSPPKKPLPLNPTRSPLKNIKDRYVAFGLALHWGPTTLEPGLGLGLAGERLVAQGLCPHGTRPGLAQPEMATWARSFQ</sequence>
<comment type="caution">
    <text evidence="1">The sequence shown here is derived from an EMBL/GenBank/DDBJ whole genome shotgun (WGS) entry which is preliminary data.</text>
</comment>
<evidence type="ECO:0000313" key="1">
    <source>
        <dbReference type="EMBL" id="KAI3375888.1"/>
    </source>
</evidence>
<reference evidence="1" key="1">
    <citation type="submission" date="2022-04" db="EMBL/GenBank/DDBJ databases">
        <title>Jade perch genome.</title>
        <authorList>
            <person name="Chao B."/>
        </authorList>
    </citation>
    <scope>NUCLEOTIDE SEQUENCE</scope>
    <source>
        <strain evidence="1">CB-2022</strain>
    </source>
</reference>
<proteinExistence type="predicted"/>
<keyword evidence="2" id="KW-1185">Reference proteome</keyword>
<evidence type="ECO:0000313" key="2">
    <source>
        <dbReference type="Proteomes" id="UP000831701"/>
    </source>
</evidence>
<protein>
    <submittedName>
        <fullName evidence="1">Uncharacterized protein</fullName>
    </submittedName>
</protein>
<dbReference type="Proteomes" id="UP000831701">
    <property type="component" value="Chromosome 2"/>
</dbReference>
<gene>
    <name evidence="1" type="ORF">L3Q82_004143</name>
</gene>
<dbReference type="EMBL" id="CM041532">
    <property type="protein sequence ID" value="KAI3375888.1"/>
    <property type="molecule type" value="Genomic_DNA"/>
</dbReference>
<accession>A0ACB8X6Z6</accession>